<gene>
    <name evidence="3" type="ORF">Tci_864925</name>
</gene>
<dbReference type="SMART" id="SM00343">
    <property type="entry name" value="ZnF_C2HC"/>
    <property type="match status" value="1"/>
</dbReference>
<evidence type="ECO:0000256" key="1">
    <source>
        <dbReference type="PROSITE-ProRule" id="PRU00047"/>
    </source>
</evidence>
<reference evidence="3" key="1">
    <citation type="journal article" date="2019" name="Sci. Rep.">
        <title>Draft genome of Tanacetum cinerariifolium, the natural source of mosquito coil.</title>
        <authorList>
            <person name="Yamashiro T."/>
            <person name="Shiraishi A."/>
            <person name="Satake H."/>
            <person name="Nakayama K."/>
        </authorList>
    </citation>
    <scope>NUCLEOTIDE SEQUENCE</scope>
</reference>
<sequence length="221" mass="24984">ITLIPLMEYAPAVHPQPEFSQPDTGLVVPVFQKGNDPNDVINHMMSFLTSIVTSWYPPTKNQLRTSSNPRQQATINNGRVTIQPIQERQNSMTVGLSRQYTLGSSGPSGKQRVIMCYNCKGEGHMSKQCMKPKRKRDEAWFKEKVLLVQAQANGQVLHEVELEFLADLGIAVIQAHSMSSPTMLLIKLMTWMPMNLTVMNLILPRLLSWRICLIMDPIILQ</sequence>
<dbReference type="InterPro" id="IPR036875">
    <property type="entry name" value="Znf_CCHC_sf"/>
</dbReference>
<feature type="domain" description="CCHC-type" evidence="2">
    <location>
        <begin position="116"/>
        <end position="129"/>
    </location>
</feature>
<keyword evidence="1" id="KW-0863">Zinc-finger</keyword>
<evidence type="ECO:0000259" key="2">
    <source>
        <dbReference type="PROSITE" id="PS50158"/>
    </source>
</evidence>
<dbReference type="SUPFAM" id="SSF57756">
    <property type="entry name" value="Retrovirus zinc finger-like domains"/>
    <property type="match status" value="1"/>
</dbReference>
<dbReference type="GO" id="GO:0008270">
    <property type="term" value="F:zinc ion binding"/>
    <property type="evidence" value="ECO:0007669"/>
    <property type="project" value="UniProtKB-KW"/>
</dbReference>
<dbReference type="InterPro" id="IPR001878">
    <property type="entry name" value="Znf_CCHC"/>
</dbReference>
<keyword evidence="1" id="KW-0479">Metal-binding</keyword>
<organism evidence="3">
    <name type="scientific">Tanacetum cinerariifolium</name>
    <name type="common">Dalmatian daisy</name>
    <name type="synonym">Chrysanthemum cinerariifolium</name>
    <dbReference type="NCBI Taxonomy" id="118510"/>
    <lineage>
        <taxon>Eukaryota</taxon>
        <taxon>Viridiplantae</taxon>
        <taxon>Streptophyta</taxon>
        <taxon>Embryophyta</taxon>
        <taxon>Tracheophyta</taxon>
        <taxon>Spermatophyta</taxon>
        <taxon>Magnoliopsida</taxon>
        <taxon>eudicotyledons</taxon>
        <taxon>Gunneridae</taxon>
        <taxon>Pentapetalae</taxon>
        <taxon>asterids</taxon>
        <taxon>campanulids</taxon>
        <taxon>Asterales</taxon>
        <taxon>Asteraceae</taxon>
        <taxon>Asteroideae</taxon>
        <taxon>Anthemideae</taxon>
        <taxon>Anthemidinae</taxon>
        <taxon>Tanacetum</taxon>
    </lineage>
</organism>
<dbReference type="PROSITE" id="PS50158">
    <property type="entry name" value="ZF_CCHC"/>
    <property type="match status" value="1"/>
</dbReference>
<evidence type="ECO:0000313" key="3">
    <source>
        <dbReference type="EMBL" id="GFC92955.1"/>
    </source>
</evidence>
<keyword evidence="1" id="KW-0862">Zinc</keyword>
<proteinExistence type="predicted"/>
<name>A0A699S6T5_TANCI</name>
<dbReference type="Pfam" id="PF00098">
    <property type="entry name" value="zf-CCHC"/>
    <property type="match status" value="1"/>
</dbReference>
<comment type="caution">
    <text evidence="3">The sequence shown here is derived from an EMBL/GenBank/DDBJ whole genome shotgun (WGS) entry which is preliminary data.</text>
</comment>
<dbReference type="EMBL" id="BKCJ011140368">
    <property type="protein sequence ID" value="GFC92955.1"/>
    <property type="molecule type" value="Genomic_DNA"/>
</dbReference>
<dbReference type="GO" id="GO:0003676">
    <property type="term" value="F:nucleic acid binding"/>
    <property type="evidence" value="ECO:0007669"/>
    <property type="project" value="InterPro"/>
</dbReference>
<accession>A0A699S6T5</accession>
<dbReference type="Gene3D" id="4.10.60.10">
    <property type="entry name" value="Zinc finger, CCHC-type"/>
    <property type="match status" value="1"/>
</dbReference>
<dbReference type="AlphaFoldDB" id="A0A699S6T5"/>
<feature type="non-terminal residue" evidence="3">
    <location>
        <position position="221"/>
    </location>
</feature>
<protein>
    <recommendedName>
        <fullName evidence="2">CCHC-type domain-containing protein</fullName>
    </recommendedName>
</protein>
<feature type="non-terminal residue" evidence="3">
    <location>
        <position position="1"/>
    </location>
</feature>